<protein>
    <submittedName>
        <fullName evidence="1">Uncharacterized protein</fullName>
    </submittedName>
</protein>
<name>A0A1M4N0G4_9RHOB</name>
<proteinExistence type="predicted"/>
<dbReference type="Proteomes" id="UP000184085">
    <property type="component" value="Unassembled WGS sequence"/>
</dbReference>
<dbReference type="AlphaFoldDB" id="A0A1M4N0G4"/>
<evidence type="ECO:0000313" key="2">
    <source>
        <dbReference type="Proteomes" id="UP000184085"/>
    </source>
</evidence>
<organism evidence="1 2">
    <name type="scientific">Donghicola eburneus</name>
    <dbReference type="NCBI Taxonomy" id="393278"/>
    <lineage>
        <taxon>Bacteria</taxon>
        <taxon>Pseudomonadati</taxon>
        <taxon>Pseudomonadota</taxon>
        <taxon>Alphaproteobacteria</taxon>
        <taxon>Rhodobacterales</taxon>
        <taxon>Roseobacteraceae</taxon>
        <taxon>Donghicola</taxon>
    </lineage>
</organism>
<evidence type="ECO:0000313" key="1">
    <source>
        <dbReference type="EMBL" id="SCM66546.1"/>
    </source>
</evidence>
<reference evidence="2" key="1">
    <citation type="submission" date="2016-09" db="EMBL/GenBank/DDBJ databases">
        <authorList>
            <person name="Wibberg D."/>
        </authorList>
    </citation>
    <scope>NUCLEOTIDE SEQUENCE [LARGE SCALE GENOMIC DNA]</scope>
</reference>
<gene>
    <name evidence="1" type="ORF">KARMA_0724</name>
</gene>
<accession>A0A1M4N0G4</accession>
<sequence length="38" mass="4090">MLTVSAAQLANRGLQLWNISTGCIEGGCFANFIYEIIA</sequence>
<keyword evidence="2" id="KW-1185">Reference proteome</keyword>
<dbReference type="EMBL" id="FMJB01000027">
    <property type="protein sequence ID" value="SCM66546.1"/>
    <property type="molecule type" value="Genomic_DNA"/>
</dbReference>